<protein>
    <submittedName>
        <fullName evidence="2">Uncharacterized protein</fullName>
    </submittedName>
</protein>
<evidence type="ECO:0000313" key="3">
    <source>
        <dbReference type="Proteomes" id="UP000826195"/>
    </source>
</evidence>
<name>A0AAV7I7Q6_COTGL</name>
<comment type="caution">
    <text evidence="2">The sequence shown here is derived from an EMBL/GenBank/DDBJ whole genome shotgun (WGS) entry which is preliminary data.</text>
</comment>
<evidence type="ECO:0000313" key="2">
    <source>
        <dbReference type="EMBL" id="KAH0546212.1"/>
    </source>
</evidence>
<keyword evidence="3" id="KW-1185">Reference proteome</keyword>
<proteinExistence type="predicted"/>
<feature type="region of interest" description="Disordered" evidence="1">
    <location>
        <begin position="1"/>
        <end position="72"/>
    </location>
</feature>
<gene>
    <name evidence="2" type="ORF">KQX54_007202</name>
</gene>
<reference evidence="2 3" key="1">
    <citation type="journal article" date="2021" name="J. Hered.">
        <title>A chromosome-level genome assembly of the parasitoid wasp, Cotesia glomerata (Hymenoptera: Braconidae).</title>
        <authorList>
            <person name="Pinto B.J."/>
            <person name="Weis J.J."/>
            <person name="Gamble T."/>
            <person name="Ode P.J."/>
            <person name="Paul R."/>
            <person name="Zaspel J.M."/>
        </authorList>
    </citation>
    <scope>NUCLEOTIDE SEQUENCE [LARGE SCALE GENOMIC DNA]</scope>
    <source>
        <strain evidence="2">CgM1</strain>
    </source>
</reference>
<dbReference type="EMBL" id="JAHXZJ010002237">
    <property type="protein sequence ID" value="KAH0546212.1"/>
    <property type="molecule type" value="Genomic_DNA"/>
</dbReference>
<accession>A0AAV7I7Q6</accession>
<dbReference type="AlphaFoldDB" id="A0AAV7I7Q6"/>
<organism evidence="2 3">
    <name type="scientific">Cotesia glomerata</name>
    <name type="common">Lepidopteran parasitic wasp</name>
    <name type="synonym">Apanteles glomeratus</name>
    <dbReference type="NCBI Taxonomy" id="32391"/>
    <lineage>
        <taxon>Eukaryota</taxon>
        <taxon>Metazoa</taxon>
        <taxon>Ecdysozoa</taxon>
        <taxon>Arthropoda</taxon>
        <taxon>Hexapoda</taxon>
        <taxon>Insecta</taxon>
        <taxon>Pterygota</taxon>
        <taxon>Neoptera</taxon>
        <taxon>Endopterygota</taxon>
        <taxon>Hymenoptera</taxon>
        <taxon>Apocrita</taxon>
        <taxon>Ichneumonoidea</taxon>
        <taxon>Braconidae</taxon>
        <taxon>Microgastrinae</taxon>
        <taxon>Cotesia</taxon>
    </lineage>
</organism>
<sequence>MLGANENPRLDRQNGSQQRKKEPGDWGARCRPPSSGWLLGEERLTSATDTRARNSRNSNATGKLLDGNPPEEFHEARCHRPVLTCLKEWPTKETKLTTILLF</sequence>
<feature type="compositionally biased region" description="Polar residues" evidence="1">
    <location>
        <begin position="45"/>
        <end position="61"/>
    </location>
</feature>
<dbReference type="Proteomes" id="UP000826195">
    <property type="component" value="Unassembled WGS sequence"/>
</dbReference>
<evidence type="ECO:0000256" key="1">
    <source>
        <dbReference type="SAM" id="MobiDB-lite"/>
    </source>
</evidence>